<protein>
    <submittedName>
        <fullName evidence="1">Uncharacterized protein</fullName>
    </submittedName>
</protein>
<reference evidence="1" key="1">
    <citation type="journal article" date="2022" name="bioRxiv">
        <title>Sequencing and chromosome-scale assembly of the giantPleurodeles waltlgenome.</title>
        <authorList>
            <person name="Brown T."/>
            <person name="Elewa A."/>
            <person name="Iarovenko S."/>
            <person name="Subramanian E."/>
            <person name="Araus A.J."/>
            <person name="Petzold A."/>
            <person name="Susuki M."/>
            <person name="Suzuki K.-i.T."/>
            <person name="Hayashi T."/>
            <person name="Toyoda A."/>
            <person name="Oliveira C."/>
            <person name="Osipova E."/>
            <person name="Leigh N.D."/>
            <person name="Simon A."/>
            <person name="Yun M.H."/>
        </authorList>
    </citation>
    <scope>NUCLEOTIDE SEQUENCE</scope>
    <source>
        <strain evidence="1">20211129_DDA</strain>
        <tissue evidence="1">Liver</tissue>
    </source>
</reference>
<name>A0AAV7NEX6_PLEWA</name>
<organism evidence="1 2">
    <name type="scientific">Pleurodeles waltl</name>
    <name type="common">Iberian ribbed newt</name>
    <dbReference type="NCBI Taxonomy" id="8319"/>
    <lineage>
        <taxon>Eukaryota</taxon>
        <taxon>Metazoa</taxon>
        <taxon>Chordata</taxon>
        <taxon>Craniata</taxon>
        <taxon>Vertebrata</taxon>
        <taxon>Euteleostomi</taxon>
        <taxon>Amphibia</taxon>
        <taxon>Batrachia</taxon>
        <taxon>Caudata</taxon>
        <taxon>Salamandroidea</taxon>
        <taxon>Salamandridae</taxon>
        <taxon>Pleurodelinae</taxon>
        <taxon>Pleurodeles</taxon>
    </lineage>
</organism>
<dbReference type="Proteomes" id="UP001066276">
    <property type="component" value="Chromosome 8"/>
</dbReference>
<gene>
    <name evidence="1" type="ORF">NDU88_002877</name>
</gene>
<dbReference type="AlphaFoldDB" id="A0AAV7NEX6"/>
<accession>A0AAV7NEX6</accession>
<dbReference type="EMBL" id="JANPWB010000012">
    <property type="protein sequence ID" value="KAJ1114642.1"/>
    <property type="molecule type" value="Genomic_DNA"/>
</dbReference>
<proteinExistence type="predicted"/>
<keyword evidence="2" id="KW-1185">Reference proteome</keyword>
<evidence type="ECO:0000313" key="2">
    <source>
        <dbReference type="Proteomes" id="UP001066276"/>
    </source>
</evidence>
<comment type="caution">
    <text evidence="1">The sequence shown here is derived from an EMBL/GenBank/DDBJ whole genome shotgun (WGS) entry which is preliminary data.</text>
</comment>
<sequence length="125" mass="13679">MRLVCVCAAIDGLTVQNTILIPAHALTKRKILPGSQKSNYLNRDKTGGVEEKALLSRNLEEEDKIGTGKQLTFRRNPEKDNEHQLLGGAGFILGAKPKMVVVQPARICSLLQTTTKTIENEAAQL</sequence>
<evidence type="ECO:0000313" key="1">
    <source>
        <dbReference type="EMBL" id="KAJ1114642.1"/>
    </source>
</evidence>